<dbReference type="GO" id="GO:0035999">
    <property type="term" value="P:tetrahydrofolate interconversion"/>
    <property type="evidence" value="ECO:0007669"/>
    <property type="project" value="UniProtKB-UniPathway"/>
</dbReference>
<evidence type="ECO:0000256" key="9">
    <source>
        <dbReference type="ARBA" id="ARBA00023167"/>
    </source>
</evidence>
<dbReference type="EMBL" id="CP060632">
    <property type="protein sequence ID" value="QNM00350.1"/>
    <property type="molecule type" value="Genomic_DNA"/>
</dbReference>
<evidence type="ECO:0000256" key="10">
    <source>
        <dbReference type="ARBA" id="ARBA00034478"/>
    </source>
</evidence>
<evidence type="ECO:0000256" key="11">
    <source>
        <dbReference type="ARBA" id="ARBA00048628"/>
    </source>
</evidence>
<evidence type="ECO:0000256" key="6">
    <source>
        <dbReference type="ARBA" id="ARBA00022827"/>
    </source>
</evidence>
<dbReference type="PANTHER" id="PTHR45754">
    <property type="entry name" value="METHYLENETETRAHYDROFOLATE REDUCTASE"/>
    <property type="match status" value="1"/>
</dbReference>
<evidence type="ECO:0000256" key="8">
    <source>
        <dbReference type="ARBA" id="ARBA00023027"/>
    </source>
</evidence>
<accession>A0A7G9FP68</accession>
<evidence type="ECO:0000256" key="5">
    <source>
        <dbReference type="ARBA" id="ARBA00022630"/>
    </source>
</evidence>
<evidence type="ECO:0000256" key="1">
    <source>
        <dbReference type="ARBA" id="ARBA00001974"/>
    </source>
</evidence>
<evidence type="ECO:0000256" key="3">
    <source>
        <dbReference type="ARBA" id="ARBA00006743"/>
    </source>
</evidence>
<dbReference type="NCBIfam" id="TIGR00676">
    <property type="entry name" value="fadh2"/>
    <property type="match status" value="1"/>
</dbReference>
<evidence type="ECO:0000313" key="13">
    <source>
        <dbReference type="EMBL" id="QNM00350.1"/>
    </source>
</evidence>
<evidence type="ECO:0000313" key="14">
    <source>
        <dbReference type="Proteomes" id="UP000515819"/>
    </source>
</evidence>
<evidence type="ECO:0000256" key="7">
    <source>
        <dbReference type="ARBA" id="ARBA00023002"/>
    </source>
</evidence>
<dbReference type="CDD" id="cd00537">
    <property type="entry name" value="MTHFR"/>
    <property type="match status" value="1"/>
</dbReference>
<dbReference type="GO" id="GO:0071949">
    <property type="term" value="F:FAD binding"/>
    <property type="evidence" value="ECO:0007669"/>
    <property type="project" value="TreeGrafter"/>
</dbReference>
<dbReference type="RefSeq" id="WP_021985644.1">
    <property type="nucleotide sequence ID" value="NZ_CP060632.1"/>
</dbReference>
<dbReference type="KEGG" id="wcp:H9Q76_03415"/>
<dbReference type="InterPro" id="IPR003171">
    <property type="entry name" value="Mehydrof_redctse-like"/>
</dbReference>
<dbReference type="GO" id="GO:0009086">
    <property type="term" value="P:methionine biosynthetic process"/>
    <property type="evidence" value="ECO:0007669"/>
    <property type="project" value="UniProtKB-KW"/>
</dbReference>
<keyword evidence="7 12" id="KW-0560">Oxidoreductase</keyword>
<dbReference type="PANTHER" id="PTHR45754:SF3">
    <property type="entry name" value="METHYLENETETRAHYDROFOLATE REDUCTASE (NADPH)"/>
    <property type="match status" value="1"/>
</dbReference>
<dbReference type="InterPro" id="IPR004620">
    <property type="entry name" value="MTHF_reductase_bac"/>
</dbReference>
<comment type="pathway">
    <text evidence="2 12">One-carbon metabolism; tetrahydrofolate interconversion.</text>
</comment>
<gene>
    <name evidence="13" type="primary">metF</name>
    <name evidence="13" type="ORF">H9Q76_03415</name>
</gene>
<reference evidence="13 14" key="1">
    <citation type="submission" date="2020-08" db="EMBL/GenBank/DDBJ databases">
        <authorList>
            <person name="Liu C."/>
            <person name="Sun Q."/>
        </authorList>
    </citation>
    <scope>NUCLEOTIDE SEQUENCE [LARGE SCALE GENOMIC DNA]</scope>
    <source>
        <strain evidence="13 14">NSJ-4</strain>
    </source>
</reference>
<dbReference type="Gene3D" id="3.20.20.220">
    <property type="match status" value="1"/>
</dbReference>
<dbReference type="GO" id="GO:0106312">
    <property type="term" value="F:methylenetetrahydrofolate reductase (NADH) activity"/>
    <property type="evidence" value="ECO:0007669"/>
    <property type="project" value="UniProtKB-EC"/>
</dbReference>
<dbReference type="UniPathway" id="UPA00193"/>
<proteinExistence type="inferred from homology"/>
<keyword evidence="8" id="KW-0520">NAD</keyword>
<keyword evidence="9" id="KW-0486">Methionine biosynthesis</keyword>
<evidence type="ECO:0000256" key="2">
    <source>
        <dbReference type="ARBA" id="ARBA00004777"/>
    </source>
</evidence>
<comment type="catalytic activity">
    <reaction evidence="11">
        <text>(6S)-5-methyl-5,6,7,8-tetrahydrofolate + NAD(+) = (6R)-5,10-methylene-5,6,7,8-tetrahydrofolate + NADH + H(+)</text>
        <dbReference type="Rhea" id="RHEA:19821"/>
        <dbReference type="ChEBI" id="CHEBI:15378"/>
        <dbReference type="ChEBI" id="CHEBI:15636"/>
        <dbReference type="ChEBI" id="CHEBI:18608"/>
        <dbReference type="ChEBI" id="CHEBI:57540"/>
        <dbReference type="ChEBI" id="CHEBI:57945"/>
        <dbReference type="EC" id="1.5.1.54"/>
    </reaction>
    <physiologicalReaction direction="right-to-left" evidence="11">
        <dbReference type="Rhea" id="RHEA:19823"/>
    </physiologicalReaction>
</comment>
<comment type="pathway">
    <text evidence="10">Amino-acid biosynthesis; L-methionine biosynthesis via de novo pathway.</text>
</comment>
<protein>
    <recommendedName>
        <fullName evidence="12">Methylenetetrahydrofolate reductase</fullName>
        <ecNumber evidence="12">1.5.1.54</ecNumber>
    </recommendedName>
</protein>
<keyword evidence="5 12" id="KW-0285">Flavoprotein</keyword>
<comment type="similarity">
    <text evidence="3 12">Belongs to the methylenetetrahydrofolate reductase family.</text>
</comment>
<keyword evidence="4" id="KW-0028">Amino-acid biosynthesis</keyword>
<keyword evidence="14" id="KW-1185">Reference proteome</keyword>
<sequence>MIQEKEHKGVVFSCEVFPPKRDDDIYQIYKTLDEIKTLKPDFISVTYGAGGSNSKKTATIAAYIQNICEVEALAHMTAVGMDEASLRALLFELKKKGVENILALRGDKPRTMSQEEFDQRYFKYATDLIPEIKKNGDFFIAGACYPEVHPESKNQEEDIQHLKQKVDLGLNCLITQMFFDNNAFYSFMDKLEKAGIDIPVHAGIMPVTAAKQLGTSVTLSGSSVPVEMSNMIAKYGENPEDMKKAGIEYAVNQILDLKKHGVAGVHIYSMNKADVTKQIYEASF</sequence>
<dbReference type="Proteomes" id="UP000515819">
    <property type="component" value="Chromosome"/>
</dbReference>
<comment type="cofactor">
    <cofactor evidence="1 12">
        <name>FAD</name>
        <dbReference type="ChEBI" id="CHEBI:57692"/>
    </cofactor>
</comment>
<evidence type="ECO:0000256" key="12">
    <source>
        <dbReference type="RuleBase" id="RU003862"/>
    </source>
</evidence>
<dbReference type="SUPFAM" id="SSF51730">
    <property type="entry name" value="FAD-linked oxidoreductase"/>
    <property type="match status" value="1"/>
</dbReference>
<evidence type="ECO:0000256" key="4">
    <source>
        <dbReference type="ARBA" id="ARBA00022605"/>
    </source>
</evidence>
<dbReference type="InterPro" id="IPR029041">
    <property type="entry name" value="FAD-linked_oxidoreductase-like"/>
</dbReference>
<organism evidence="13 14">
    <name type="scientific">Wujia chipingensis</name>
    <dbReference type="NCBI Taxonomy" id="2763670"/>
    <lineage>
        <taxon>Bacteria</taxon>
        <taxon>Bacillati</taxon>
        <taxon>Bacillota</taxon>
        <taxon>Clostridia</taxon>
        <taxon>Lachnospirales</taxon>
        <taxon>Lachnospiraceae</taxon>
        <taxon>Wujia</taxon>
    </lineage>
</organism>
<dbReference type="GO" id="GO:0005829">
    <property type="term" value="C:cytosol"/>
    <property type="evidence" value="ECO:0007669"/>
    <property type="project" value="InterPro"/>
</dbReference>
<name>A0A7G9FP68_9FIRM</name>
<dbReference type="AlphaFoldDB" id="A0A7G9FP68"/>
<dbReference type="Pfam" id="PF02219">
    <property type="entry name" value="MTHFR"/>
    <property type="match status" value="1"/>
</dbReference>
<keyword evidence="6 12" id="KW-0274">FAD</keyword>
<dbReference type="EC" id="1.5.1.54" evidence="12"/>